<name>A0A7W7W3W0_9ACTN</name>
<dbReference type="PANTHER" id="PTHR36440:SF1">
    <property type="entry name" value="PUTATIVE (AFU_ORTHOLOGUE AFUA_8G07350)-RELATED"/>
    <property type="match status" value="1"/>
</dbReference>
<sequence length="167" mass="18408">MDAKDSVESPFGIPVVSLPDEVEHYGYYNTDLEVILRAETTGGQHFMTRQRTMRAEDAPPFHLHTREDEIWIINSGQFRFWIGGESLATATTYDIGPGGVVYGPRNVAHSFQSLDGAGDVTILWNPAAGQSYFLGVGAAEAREDFEHLERLETIGVRVLDRAPVNGA</sequence>
<dbReference type="Proteomes" id="UP000523007">
    <property type="component" value="Unassembled WGS sequence"/>
</dbReference>
<evidence type="ECO:0000259" key="1">
    <source>
        <dbReference type="Pfam" id="PF07883"/>
    </source>
</evidence>
<dbReference type="AlphaFoldDB" id="A0A7W7W3W0"/>
<keyword evidence="3" id="KW-1185">Reference proteome</keyword>
<evidence type="ECO:0000313" key="2">
    <source>
        <dbReference type="EMBL" id="MBB4933181.1"/>
    </source>
</evidence>
<dbReference type="InterPro" id="IPR053146">
    <property type="entry name" value="QDO-like"/>
</dbReference>
<dbReference type="SUPFAM" id="SSF51182">
    <property type="entry name" value="RmlC-like cupins"/>
    <property type="match status" value="1"/>
</dbReference>
<comment type="caution">
    <text evidence="2">The sequence shown here is derived from an EMBL/GenBank/DDBJ whole genome shotgun (WGS) entry which is preliminary data.</text>
</comment>
<gene>
    <name evidence="2" type="ORF">F4561_004001</name>
</gene>
<reference evidence="2 3" key="1">
    <citation type="submission" date="2020-08" db="EMBL/GenBank/DDBJ databases">
        <title>Sequencing the genomes of 1000 actinobacteria strains.</title>
        <authorList>
            <person name="Klenk H.-P."/>
        </authorList>
    </citation>
    <scope>NUCLEOTIDE SEQUENCE [LARGE SCALE GENOMIC DNA]</scope>
    <source>
        <strain evidence="2 3">DSM 102030</strain>
    </source>
</reference>
<dbReference type="InterPro" id="IPR013096">
    <property type="entry name" value="Cupin_2"/>
</dbReference>
<dbReference type="Gene3D" id="2.60.120.10">
    <property type="entry name" value="Jelly Rolls"/>
    <property type="match status" value="1"/>
</dbReference>
<dbReference type="PANTHER" id="PTHR36440">
    <property type="entry name" value="PUTATIVE (AFU_ORTHOLOGUE AFUA_8G07350)-RELATED"/>
    <property type="match status" value="1"/>
</dbReference>
<dbReference type="GO" id="GO:0016853">
    <property type="term" value="F:isomerase activity"/>
    <property type="evidence" value="ECO:0007669"/>
    <property type="project" value="UniProtKB-KW"/>
</dbReference>
<dbReference type="Pfam" id="PF07883">
    <property type="entry name" value="Cupin_2"/>
    <property type="match status" value="1"/>
</dbReference>
<accession>A0A7W7W3W0</accession>
<dbReference type="RefSeq" id="WP_221445553.1">
    <property type="nucleotide sequence ID" value="NZ_JACHJT010000001.1"/>
</dbReference>
<dbReference type="InterPro" id="IPR014710">
    <property type="entry name" value="RmlC-like_jellyroll"/>
</dbReference>
<keyword evidence="2" id="KW-0413">Isomerase</keyword>
<dbReference type="InterPro" id="IPR011051">
    <property type="entry name" value="RmlC_Cupin_sf"/>
</dbReference>
<feature type="domain" description="Cupin type-2" evidence="1">
    <location>
        <begin position="57"/>
        <end position="124"/>
    </location>
</feature>
<dbReference type="EMBL" id="JACHJT010000001">
    <property type="protein sequence ID" value="MBB4933181.1"/>
    <property type="molecule type" value="Genomic_DNA"/>
</dbReference>
<protein>
    <submittedName>
        <fullName evidence="2">Mannose-6-phosphate isomerase-like protein (Cupin superfamily)</fullName>
    </submittedName>
</protein>
<evidence type="ECO:0000313" key="3">
    <source>
        <dbReference type="Proteomes" id="UP000523007"/>
    </source>
</evidence>
<organism evidence="2 3">
    <name type="scientific">Lipingzhangella halophila</name>
    <dbReference type="NCBI Taxonomy" id="1783352"/>
    <lineage>
        <taxon>Bacteria</taxon>
        <taxon>Bacillati</taxon>
        <taxon>Actinomycetota</taxon>
        <taxon>Actinomycetes</taxon>
        <taxon>Streptosporangiales</taxon>
        <taxon>Nocardiopsidaceae</taxon>
        <taxon>Lipingzhangella</taxon>
    </lineage>
</organism>
<proteinExistence type="predicted"/>